<sequence length="556" mass="62682">MLKDADGVNLLRRLSELHRALDIASTTNWDTASVELEYLSRCSGSWVENAVRRVRDSHRLAPVRSIVQLQREVIEYSSLDGVSPKIDETALVRLILSITSEQNLRDEFEGDAPTYAEMVKLSQRTSALSLEQTIAEIRTMLPDEVAALLFNWVSNLEIAQATTVDTWFASWPAKVTEPELGTSPAEAFKRANGIDLVDFLVMGEAIHRLSNEQREIEFTQQSLVAEGVSVGAVEFLATHLALGPERYVAKLSSDRARGDLAYQRYTLSQYPFLEIQPGRYLLLRHQWGVDRFFGGQLYWQTYGSFMEESRYLGEKFSEAMNHLFEKIVGEVITRIAQNSDAIADVVGEVAMQDRWKSKGKEPSVCDWVLPAGIYCIEIDATNHPLNFKLAQGLGSQDEYDDDMRKVFSGTNKGKFKQLASTIRILRKDGWEGLVGNLRAVEHVPLVIVPDNSIPNTSSTDIDLQLRARPFFAHFIPRVMPPAVVQLSNLHIMEGVSEYYRIDFVDLLISWRRESMRGVPVTLQYFLESRGLGRMMSSHIVGSHKKFRALMDGATGA</sequence>
<accession>A0A1H7F3Q2</accession>
<proteinExistence type="predicted"/>
<dbReference type="Proteomes" id="UP000198677">
    <property type="component" value="Unassembled WGS sequence"/>
</dbReference>
<evidence type="ECO:0000313" key="2">
    <source>
        <dbReference type="Proteomes" id="UP000198677"/>
    </source>
</evidence>
<reference evidence="2" key="1">
    <citation type="submission" date="2016-10" db="EMBL/GenBank/DDBJ databases">
        <authorList>
            <person name="Varghese N."/>
            <person name="Submissions S."/>
        </authorList>
    </citation>
    <scope>NUCLEOTIDE SEQUENCE [LARGE SCALE GENOMIC DNA]</scope>
    <source>
        <strain evidence="2">DSM 44675</strain>
    </source>
</reference>
<dbReference type="RefSeq" id="WP_143069375.1">
    <property type="nucleotide sequence ID" value="NZ_FOAW01000001.1"/>
</dbReference>
<organism evidence="1 2">
    <name type="scientific">Rhodococcus maanshanensis</name>
    <dbReference type="NCBI Taxonomy" id="183556"/>
    <lineage>
        <taxon>Bacteria</taxon>
        <taxon>Bacillati</taxon>
        <taxon>Actinomycetota</taxon>
        <taxon>Actinomycetes</taxon>
        <taxon>Mycobacteriales</taxon>
        <taxon>Nocardiaceae</taxon>
        <taxon>Rhodococcus</taxon>
    </lineage>
</organism>
<evidence type="ECO:0000313" key="1">
    <source>
        <dbReference type="EMBL" id="SEK20719.1"/>
    </source>
</evidence>
<dbReference type="OrthoDB" id="4549539at2"/>
<keyword evidence="2" id="KW-1185">Reference proteome</keyword>
<dbReference type="AlphaFoldDB" id="A0A1H7F3Q2"/>
<dbReference type="EMBL" id="FOAW01000001">
    <property type="protein sequence ID" value="SEK20719.1"/>
    <property type="molecule type" value="Genomic_DNA"/>
</dbReference>
<gene>
    <name evidence="1" type="ORF">SAMN05444583_10151</name>
</gene>
<protein>
    <submittedName>
        <fullName evidence="1">Uncharacterized protein</fullName>
    </submittedName>
</protein>
<name>A0A1H7F3Q2_9NOCA</name>